<dbReference type="GO" id="GO:0004356">
    <property type="term" value="F:glutamine synthetase activity"/>
    <property type="evidence" value="ECO:0007669"/>
    <property type="project" value="InterPro"/>
</dbReference>
<dbReference type="PROSITE" id="PS51987">
    <property type="entry name" value="GS_CATALYTIC"/>
    <property type="match status" value="1"/>
</dbReference>
<dbReference type="InterPro" id="IPR014746">
    <property type="entry name" value="Gln_synth/guanido_kin_cat_dom"/>
</dbReference>
<dbReference type="AlphaFoldDB" id="C5FYQ1"/>
<dbReference type="InterPro" id="IPR008146">
    <property type="entry name" value="Gln_synth_cat_dom"/>
</dbReference>
<evidence type="ECO:0000256" key="1">
    <source>
        <dbReference type="ARBA" id="ARBA00021364"/>
    </source>
</evidence>
<keyword evidence="2" id="KW-0436">Ligase</keyword>
<evidence type="ECO:0000256" key="2">
    <source>
        <dbReference type="ARBA" id="ARBA00022598"/>
    </source>
</evidence>
<keyword evidence="7" id="KW-1185">Reference proteome</keyword>
<dbReference type="eggNOG" id="KOG0683">
    <property type="taxonomic scope" value="Eukaryota"/>
</dbReference>
<dbReference type="Gene3D" id="3.30.590.10">
    <property type="entry name" value="Glutamine synthetase/guanido kinase, catalytic domain"/>
    <property type="match status" value="1"/>
</dbReference>
<reference evidence="7" key="1">
    <citation type="journal article" date="2012" name="MBio">
        <title>Comparative genome analysis of Trichophyton rubrum and related dermatophytes reveals candidate genes involved in infection.</title>
        <authorList>
            <person name="Martinez D.A."/>
            <person name="Oliver B.G."/>
            <person name="Graeser Y."/>
            <person name="Goldberg J.M."/>
            <person name="Li W."/>
            <person name="Martinez-Rossi N.M."/>
            <person name="Monod M."/>
            <person name="Shelest E."/>
            <person name="Barton R.C."/>
            <person name="Birch E."/>
            <person name="Brakhage A.A."/>
            <person name="Chen Z."/>
            <person name="Gurr S.J."/>
            <person name="Heiman D."/>
            <person name="Heitman J."/>
            <person name="Kosti I."/>
            <person name="Rossi A."/>
            <person name="Saif S."/>
            <person name="Samalova M."/>
            <person name="Saunders C.W."/>
            <person name="Shea T."/>
            <person name="Summerbell R.C."/>
            <person name="Xu J."/>
            <person name="Young S."/>
            <person name="Zeng Q."/>
            <person name="Birren B.W."/>
            <person name="Cuomo C.A."/>
            <person name="White T.C."/>
        </authorList>
    </citation>
    <scope>NUCLEOTIDE SEQUENCE [LARGE SCALE GENOMIC DNA]</scope>
    <source>
        <strain evidence="7">ATCC MYA-4605 / CBS 113480</strain>
    </source>
</reference>
<dbReference type="GO" id="GO:0006542">
    <property type="term" value="P:glutamine biosynthetic process"/>
    <property type="evidence" value="ECO:0007669"/>
    <property type="project" value="InterPro"/>
</dbReference>
<gene>
    <name evidence="6" type="ORF">MCYG_07468</name>
</gene>
<comment type="similarity">
    <text evidence="3 4">Belongs to the glutamine synthetase family.</text>
</comment>
<dbReference type="EMBL" id="DS995707">
    <property type="protein sequence ID" value="EEQ34649.1"/>
    <property type="molecule type" value="Genomic_DNA"/>
</dbReference>
<dbReference type="Gene3D" id="3.10.20.70">
    <property type="entry name" value="Glutamine synthetase, N-terminal domain"/>
    <property type="match status" value="1"/>
</dbReference>
<dbReference type="InterPro" id="IPR036651">
    <property type="entry name" value="Gln_synt_N_sf"/>
</dbReference>
<dbReference type="HOGENOM" id="CLU_017290_6_1_1"/>
<name>C5FYQ1_ARTOC</name>
<dbReference type="SMART" id="SM01230">
    <property type="entry name" value="Gln-synt_C"/>
    <property type="match status" value="1"/>
</dbReference>
<dbReference type="RefSeq" id="XP_002843685.1">
    <property type="nucleotide sequence ID" value="XM_002843639.1"/>
</dbReference>
<evidence type="ECO:0000259" key="5">
    <source>
        <dbReference type="PROSITE" id="PS51987"/>
    </source>
</evidence>
<accession>C5FYQ1</accession>
<dbReference type="SUPFAM" id="SSF55931">
    <property type="entry name" value="Glutamine synthetase/guanido kinase"/>
    <property type="match status" value="1"/>
</dbReference>
<sequence>MAPHANKPKTGIESNSTASTEGSTALHALLNQYPSICFLRCQWQDYSGVVRARIVPIAQALSIAAEKRKLHVPGCAFHLTVNHENIPELNPRGYHWLVPDWDSLFPLAQQLNVNPSYATVMCSVAEHLPVQPELNWNYCPRKALKTVVEKAEKLLQVHLLVGFEVEFQIMKASADGKLEPHSSGMGRCAISGLRDPCVAHIQEVVQMLIGAGIGVGAFQTEGDRGQYEIALEPQSPLRAIDELILVHDTLKSVFARHGLVATMAPRPVASHKQMAGQHTHISLNPPNKEASFLAGMLRRLPGLCAFFLPYDLSYERVQPYLAGHIVAWGSENRAVAIRQIKTGHWELRCVDATANMYVALAAVISAGTIGCINEEELVWPDTGFITEHFPTSGTEPLPKSLTASLEQLNKSCDSLEEMIGSRMLRHYIAVKRFEAPRLQRLPEETAVSKHTSVVYT</sequence>
<organism evidence="6 7">
    <name type="scientific">Arthroderma otae (strain ATCC MYA-4605 / CBS 113480)</name>
    <name type="common">Microsporum canis</name>
    <dbReference type="NCBI Taxonomy" id="554155"/>
    <lineage>
        <taxon>Eukaryota</taxon>
        <taxon>Fungi</taxon>
        <taxon>Dikarya</taxon>
        <taxon>Ascomycota</taxon>
        <taxon>Pezizomycotina</taxon>
        <taxon>Eurotiomycetes</taxon>
        <taxon>Eurotiomycetidae</taxon>
        <taxon>Onygenales</taxon>
        <taxon>Arthrodermataceae</taxon>
        <taxon>Microsporum</taxon>
    </lineage>
</organism>
<proteinExistence type="inferred from homology"/>
<dbReference type="PANTHER" id="PTHR43785:SF2">
    <property type="entry name" value="TYPE-1 GLUTAMINE SYNTHETASE 1"/>
    <property type="match status" value="1"/>
</dbReference>
<feature type="domain" description="GS catalytic" evidence="5">
    <location>
        <begin position="140"/>
        <end position="456"/>
    </location>
</feature>
<evidence type="ECO:0000256" key="3">
    <source>
        <dbReference type="PROSITE-ProRule" id="PRU01331"/>
    </source>
</evidence>
<evidence type="ECO:0000256" key="4">
    <source>
        <dbReference type="RuleBase" id="RU000384"/>
    </source>
</evidence>
<dbReference type="GeneID" id="9225772"/>
<evidence type="ECO:0000313" key="6">
    <source>
        <dbReference type="EMBL" id="EEQ34649.1"/>
    </source>
</evidence>
<protein>
    <recommendedName>
        <fullName evidence="1">Glutamine synthetase</fullName>
    </recommendedName>
</protein>
<dbReference type="Proteomes" id="UP000002035">
    <property type="component" value="Unassembled WGS sequence"/>
</dbReference>
<dbReference type="PANTHER" id="PTHR43785">
    <property type="entry name" value="GAMMA-GLUTAMYLPUTRESCINE SYNTHETASE"/>
    <property type="match status" value="1"/>
</dbReference>
<dbReference type="VEuPathDB" id="FungiDB:MCYG_07468"/>
<dbReference type="Pfam" id="PF00120">
    <property type="entry name" value="Gln-synt_C"/>
    <property type="match status" value="1"/>
</dbReference>
<evidence type="ECO:0000313" key="7">
    <source>
        <dbReference type="Proteomes" id="UP000002035"/>
    </source>
</evidence>
<dbReference type="OrthoDB" id="3364440at2759"/>
<dbReference type="OMA" id="WGSENRA"/>
<dbReference type="STRING" id="554155.C5FYQ1"/>